<dbReference type="OrthoDB" id="502624at2"/>
<name>A0A1H8QTT8_9ACTN</name>
<evidence type="ECO:0000256" key="1">
    <source>
        <dbReference type="ARBA" id="ARBA00010617"/>
    </source>
</evidence>
<dbReference type="Gene3D" id="1.10.630.10">
    <property type="entry name" value="Cytochrome P450"/>
    <property type="match status" value="1"/>
</dbReference>
<keyword evidence="2" id="KW-0479">Metal-binding</keyword>
<dbReference type="PROSITE" id="PS00086">
    <property type="entry name" value="CYTOCHROME_P450"/>
    <property type="match status" value="1"/>
</dbReference>
<dbReference type="GO" id="GO:0008395">
    <property type="term" value="F:steroid hydroxylase activity"/>
    <property type="evidence" value="ECO:0007669"/>
    <property type="project" value="TreeGrafter"/>
</dbReference>
<dbReference type="GO" id="GO:0020037">
    <property type="term" value="F:heme binding"/>
    <property type="evidence" value="ECO:0007669"/>
    <property type="project" value="InterPro"/>
</dbReference>
<dbReference type="PANTHER" id="PTHR46696:SF4">
    <property type="entry name" value="BIOTIN BIOSYNTHESIS CYTOCHROME P450"/>
    <property type="match status" value="1"/>
</dbReference>
<dbReference type="RefSeq" id="WP_091940417.1">
    <property type="nucleotide sequence ID" value="NZ_FOEE01000002.1"/>
</dbReference>
<reference evidence="4" key="1">
    <citation type="submission" date="2016-10" db="EMBL/GenBank/DDBJ databases">
        <authorList>
            <person name="Varghese N."/>
            <person name="Submissions S."/>
        </authorList>
    </citation>
    <scope>NUCLEOTIDE SEQUENCE [LARGE SCALE GENOMIC DNA]</scope>
    <source>
        <strain evidence="4">DSM 45413</strain>
    </source>
</reference>
<gene>
    <name evidence="3" type="ORF">SAMN05660991_00798</name>
</gene>
<dbReference type="PRINTS" id="PR00359">
    <property type="entry name" value="BP450"/>
</dbReference>
<organism evidence="3 4">
    <name type="scientific">Trujillonella endophytica</name>
    <dbReference type="NCBI Taxonomy" id="673521"/>
    <lineage>
        <taxon>Bacteria</taxon>
        <taxon>Bacillati</taxon>
        <taxon>Actinomycetota</taxon>
        <taxon>Actinomycetes</taxon>
        <taxon>Geodermatophilales</taxon>
        <taxon>Geodermatophilaceae</taxon>
        <taxon>Trujillonella</taxon>
    </lineage>
</organism>
<evidence type="ECO:0000313" key="3">
    <source>
        <dbReference type="EMBL" id="SEO57582.1"/>
    </source>
</evidence>
<dbReference type="InterPro" id="IPR036396">
    <property type="entry name" value="Cyt_P450_sf"/>
</dbReference>
<dbReference type="GO" id="GO:0006707">
    <property type="term" value="P:cholesterol catabolic process"/>
    <property type="evidence" value="ECO:0007669"/>
    <property type="project" value="TreeGrafter"/>
</dbReference>
<dbReference type="InterPro" id="IPR002397">
    <property type="entry name" value="Cyt_P450_B"/>
</dbReference>
<keyword evidence="4" id="KW-1185">Reference proteome</keyword>
<proteinExistence type="inferred from homology"/>
<dbReference type="InterPro" id="IPR001128">
    <property type="entry name" value="Cyt_P450"/>
</dbReference>
<keyword evidence="2" id="KW-0560">Oxidoreductase</keyword>
<evidence type="ECO:0000256" key="2">
    <source>
        <dbReference type="RuleBase" id="RU000461"/>
    </source>
</evidence>
<comment type="similarity">
    <text evidence="1 2">Belongs to the cytochrome P450 family.</text>
</comment>
<dbReference type="EMBL" id="FOEE01000002">
    <property type="protein sequence ID" value="SEO57582.1"/>
    <property type="molecule type" value="Genomic_DNA"/>
</dbReference>
<evidence type="ECO:0008006" key="5">
    <source>
        <dbReference type="Google" id="ProtNLM"/>
    </source>
</evidence>
<keyword evidence="2" id="KW-0503">Monooxygenase</keyword>
<keyword evidence="2" id="KW-0349">Heme</keyword>
<keyword evidence="2" id="KW-0408">Iron</keyword>
<dbReference type="STRING" id="673521.SAMN05660991_00798"/>
<dbReference type="PANTHER" id="PTHR46696">
    <property type="entry name" value="P450, PUTATIVE (EUROFUNG)-RELATED"/>
    <property type="match status" value="1"/>
</dbReference>
<dbReference type="Pfam" id="PF00067">
    <property type="entry name" value="p450"/>
    <property type="match status" value="1"/>
</dbReference>
<evidence type="ECO:0000313" key="4">
    <source>
        <dbReference type="Proteomes" id="UP000198960"/>
    </source>
</evidence>
<dbReference type="SUPFAM" id="SSF48264">
    <property type="entry name" value="Cytochrome P450"/>
    <property type="match status" value="1"/>
</dbReference>
<dbReference type="GO" id="GO:0036199">
    <property type="term" value="F:cholest-4-en-3-one 26-monooxygenase activity"/>
    <property type="evidence" value="ECO:0007669"/>
    <property type="project" value="TreeGrafter"/>
</dbReference>
<accession>A0A1H8QTT8</accession>
<sequence length="415" mass="45579">MTVTTELNDVPDLADPETFKAGVPYEAFARMRALPGLVWQPADYGTLTGGFWLATRYDDVAEVLQDSDRFTSRFGNVYPLLNPTGDGPMMKQINHQDPPAHGRVRRAAAKSFGPRVVANFESWIREVVDETLDDALRQERFDWILQVARYIPSRVIAQVLGVPLDRREYIADATIEIFKSLSVEDGGETFGRLAGQVGEYLTQLGEEKLLNPADDMTTVLAQSLQNGELDPVEFQLYAVTLLIAGFETSHTTIAHIGHLLATDPAIRAATARALDEGRSAELVDEFLRYITPAIRFARVATRDTEIAGQAIKKDDVVTVVLSAANRDPEVFPRPDEFDPFRESPKPAVGTGGAGMVFGAGPHRCVGHMLAKLEIRILLEELHARKVVLSMDGEAERGAHHVVNTLVKLPVSATVG</sequence>
<dbReference type="GO" id="GO:0005506">
    <property type="term" value="F:iron ion binding"/>
    <property type="evidence" value="ECO:0007669"/>
    <property type="project" value="InterPro"/>
</dbReference>
<dbReference type="AlphaFoldDB" id="A0A1H8QTT8"/>
<dbReference type="Proteomes" id="UP000198960">
    <property type="component" value="Unassembled WGS sequence"/>
</dbReference>
<dbReference type="InterPro" id="IPR017972">
    <property type="entry name" value="Cyt_P450_CS"/>
</dbReference>
<protein>
    <recommendedName>
        <fullName evidence="5">Cytochrome P450</fullName>
    </recommendedName>
</protein>